<dbReference type="GeneID" id="30155496"/>
<protein>
    <submittedName>
        <fullName evidence="1">Uncharacterized protein</fullName>
    </submittedName>
</protein>
<keyword evidence="2" id="KW-1185">Reference proteome</keyword>
<reference evidence="1 2" key="1">
    <citation type="submission" date="2016-06" db="EMBL/GenBank/DDBJ databases">
        <title>Evolution of pathogenesis and genome organization in the Tremellales.</title>
        <authorList>
            <person name="Cuomo C."/>
            <person name="Litvintseva A."/>
            <person name="Heitman J."/>
            <person name="Chen Y."/>
            <person name="Sun S."/>
            <person name="Springer D."/>
            <person name="Dromer F."/>
            <person name="Young S."/>
            <person name="Zeng Q."/>
            <person name="Chapman S."/>
            <person name="Gujja S."/>
            <person name="Saif S."/>
            <person name="Birren B."/>
        </authorList>
    </citation>
    <scope>NUCLEOTIDE SEQUENCE [LARGE SCALE GENOMIC DNA]</scope>
    <source>
        <strain evidence="1 2">CBS 6039</strain>
    </source>
</reference>
<name>A0A1E3HQF2_9TREE</name>
<proteinExistence type="predicted"/>
<accession>A0A1E3HQF2</accession>
<comment type="caution">
    <text evidence="1">The sequence shown here is derived from an EMBL/GenBank/DDBJ whole genome shotgun (WGS) entry which is preliminary data.</text>
</comment>
<dbReference type="RefSeq" id="XP_018993625.1">
    <property type="nucleotide sequence ID" value="XM_019138189.1"/>
</dbReference>
<dbReference type="AlphaFoldDB" id="A0A1E3HQF2"/>
<gene>
    <name evidence="1" type="ORF">L202_04187</name>
</gene>
<evidence type="ECO:0000313" key="1">
    <source>
        <dbReference type="EMBL" id="ODN78579.1"/>
    </source>
</evidence>
<organism evidence="1 2">
    <name type="scientific">Cryptococcus amylolentus CBS 6039</name>
    <dbReference type="NCBI Taxonomy" id="1295533"/>
    <lineage>
        <taxon>Eukaryota</taxon>
        <taxon>Fungi</taxon>
        <taxon>Dikarya</taxon>
        <taxon>Basidiomycota</taxon>
        <taxon>Agaricomycotina</taxon>
        <taxon>Tremellomycetes</taxon>
        <taxon>Tremellales</taxon>
        <taxon>Cryptococcaceae</taxon>
        <taxon>Cryptococcus</taxon>
    </lineage>
</organism>
<dbReference type="EMBL" id="AWGJ01000006">
    <property type="protein sequence ID" value="ODN78579.1"/>
    <property type="molecule type" value="Genomic_DNA"/>
</dbReference>
<dbReference type="Proteomes" id="UP000094065">
    <property type="component" value="Unassembled WGS sequence"/>
</dbReference>
<evidence type="ECO:0000313" key="2">
    <source>
        <dbReference type="Proteomes" id="UP000094065"/>
    </source>
</evidence>
<sequence length="98" mass="10879">MASLIPLEGFSLELITHPIFQACPSLHDWGVMGAIFLDSDGSIPSAVVMEAIDALEDIISQRDLLQAETRMEAAALRQAILSYQAPLYFPQFFDQPRQ</sequence>